<evidence type="ECO:0000313" key="9">
    <source>
        <dbReference type="EMBL" id="MFD1603015.1"/>
    </source>
</evidence>
<dbReference type="PROSITE" id="PS00095">
    <property type="entry name" value="C5_MTASE_2"/>
    <property type="match status" value="1"/>
</dbReference>
<dbReference type="PROSITE" id="PS00094">
    <property type="entry name" value="C5_MTASE_1"/>
    <property type="match status" value="1"/>
</dbReference>
<gene>
    <name evidence="9" type="ORF">ACFSC2_09740</name>
</gene>
<comment type="similarity">
    <text evidence="6 7">Belongs to the class I-like SAM-binding methyltransferase superfamily. C5-methyltransferase family.</text>
</comment>
<dbReference type="EMBL" id="JBHUDZ010000009">
    <property type="protein sequence ID" value="MFD1603015.1"/>
    <property type="molecule type" value="Genomic_DNA"/>
</dbReference>
<dbReference type="PANTHER" id="PTHR10629:SF52">
    <property type="entry name" value="DNA (CYTOSINE-5)-METHYLTRANSFERASE 1"/>
    <property type="match status" value="1"/>
</dbReference>
<dbReference type="PANTHER" id="PTHR10629">
    <property type="entry name" value="CYTOSINE-SPECIFIC METHYLTRANSFERASE"/>
    <property type="match status" value="1"/>
</dbReference>
<dbReference type="Gene3D" id="3.90.120.10">
    <property type="entry name" value="DNA Methylase, subunit A, domain 2"/>
    <property type="match status" value="1"/>
</dbReference>
<protein>
    <recommendedName>
        <fullName evidence="8">Cytosine-specific methyltransferase</fullName>
        <ecNumber evidence="8">2.1.1.37</ecNumber>
    </recommendedName>
</protein>
<proteinExistence type="inferred from homology"/>
<comment type="catalytic activity">
    <reaction evidence="5 8">
        <text>a 2'-deoxycytidine in DNA + S-adenosyl-L-methionine = a 5-methyl-2'-deoxycytidine in DNA + S-adenosyl-L-homocysteine + H(+)</text>
        <dbReference type="Rhea" id="RHEA:13681"/>
        <dbReference type="Rhea" id="RHEA-COMP:11369"/>
        <dbReference type="Rhea" id="RHEA-COMP:11370"/>
        <dbReference type="ChEBI" id="CHEBI:15378"/>
        <dbReference type="ChEBI" id="CHEBI:57856"/>
        <dbReference type="ChEBI" id="CHEBI:59789"/>
        <dbReference type="ChEBI" id="CHEBI:85452"/>
        <dbReference type="ChEBI" id="CHEBI:85454"/>
        <dbReference type="EC" id="2.1.1.37"/>
    </reaction>
</comment>
<evidence type="ECO:0000256" key="1">
    <source>
        <dbReference type="ARBA" id="ARBA00022603"/>
    </source>
</evidence>
<dbReference type="Pfam" id="PF00145">
    <property type="entry name" value="DNA_methylase"/>
    <property type="match status" value="1"/>
</dbReference>
<evidence type="ECO:0000256" key="4">
    <source>
        <dbReference type="ARBA" id="ARBA00022747"/>
    </source>
</evidence>
<dbReference type="SUPFAM" id="SSF53335">
    <property type="entry name" value="S-adenosyl-L-methionine-dependent methyltransferases"/>
    <property type="match status" value="1"/>
</dbReference>
<organism evidence="9 10">
    <name type="scientific">Flavobacterium artemisiae</name>
    <dbReference type="NCBI Taxonomy" id="2126556"/>
    <lineage>
        <taxon>Bacteria</taxon>
        <taxon>Pseudomonadati</taxon>
        <taxon>Bacteroidota</taxon>
        <taxon>Flavobacteriia</taxon>
        <taxon>Flavobacteriales</taxon>
        <taxon>Flavobacteriaceae</taxon>
        <taxon>Flavobacterium</taxon>
    </lineage>
</organism>
<evidence type="ECO:0000256" key="3">
    <source>
        <dbReference type="ARBA" id="ARBA00022691"/>
    </source>
</evidence>
<accession>A0ABW4HCU2</accession>
<dbReference type="GO" id="GO:0032259">
    <property type="term" value="P:methylation"/>
    <property type="evidence" value="ECO:0007669"/>
    <property type="project" value="UniProtKB-KW"/>
</dbReference>
<dbReference type="NCBIfam" id="TIGR00675">
    <property type="entry name" value="dcm"/>
    <property type="match status" value="1"/>
</dbReference>
<dbReference type="PRINTS" id="PR00105">
    <property type="entry name" value="C5METTRFRASE"/>
</dbReference>
<dbReference type="Proteomes" id="UP001597138">
    <property type="component" value="Unassembled WGS sequence"/>
</dbReference>
<dbReference type="InterPro" id="IPR001525">
    <property type="entry name" value="C5_MeTfrase"/>
</dbReference>
<name>A0ABW4HCU2_9FLAO</name>
<keyword evidence="4" id="KW-0680">Restriction system</keyword>
<evidence type="ECO:0000256" key="6">
    <source>
        <dbReference type="PROSITE-ProRule" id="PRU01016"/>
    </source>
</evidence>
<keyword evidence="3 6" id="KW-0949">S-adenosyl-L-methionine</keyword>
<evidence type="ECO:0000256" key="7">
    <source>
        <dbReference type="RuleBase" id="RU000416"/>
    </source>
</evidence>
<evidence type="ECO:0000313" key="10">
    <source>
        <dbReference type="Proteomes" id="UP001597138"/>
    </source>
</evidence>
<dbReference type="InterPro" id="IPR031303">
    <property type="entry name" value="C5_meth_CS"/>
</dbReference>
<keyword evidence="2 6" id="KW-0808">Transferase</keyword>
<dbReference type="Gene3D" id="3.40.50.150">
    <property type="entry name" value="Vaccinia Virus protein VP39"/>
    <property type="match status" value="1"/>
</dbReference>
<evidence type="ECO:0000256" key="2">
    <source>
        <dbReference type="ARBA" id="ARBA00022679"/>
    </source>
</evidence>
<dbReference type="GO" id="GO:0003886">
    <property type="term" value="F:DNA (cytosine-5-)-methyltransferase activity"/>
    <property type="evidence" value="ECO:0007669"/>
    <property type="project" value="UniProtKB-EC"/>
</dbReference>
<evidence type="ECO:0000256" key="5">
    <source>
        <dbReference type="ARBA" id="ARBA00047422"/>
    </source>
</evidence>
<dbReference type="InterPro" id="IPR050390">
    <property type="entry name" value="C5-Methyltransferase"/>
</dbReference>
<dbReference type="PROSITE" id="PS51679">
    <property type="entry name" value="SAM_MT_C5"/>
    <property type="match status" value="1"/>
</dbReference>
<keyword evidence="1 6" id="KW-0489">Methyltransferase</keyword>
<feature type="active site" evidence="6">
    <location>
        <position position="72"/>
    </location>
</feature>
<keyword evidence="10" id="KW-1185">Reference proteome</keyword>
<reference evidence="10" key="1">
    <citation type="journal article" date="2019" name="Int. J. Syst. Evol. Microbiol.">
        <title>The Global Catalogue of Microorganisms (GCM) 10K type strain sequencing project: providing services to taxonomists for standard genome sequencing and annotation.</title>
        <authorList>
            <consortium name="The Broad Institute Genomics Platform"/>
            <consortium name="The Broad Institute Genome Sequencing Center for Infectious Disease"/>
            <person name="Wu L."/>
            <person name="Ma J."/>
        </authorList>
    </citation>
    <scope>NUCLEOTIDE SEQUENCE [LARGE SCALE GENOMIC DNA]</scope>
    <source>
        <strain evidence="10">CCUG 70865</strain>
    </source>
</reference>
<dbReference type="InterPro" id="IPR029063">
    <property type="entry name" value="SAM-dependent_MTases_sf"/>
</dbReference>
<dbReference type="EC" id="2.1.1.37" evidence="8"/>
<dbReference type="RefSeq" id="WP_379814182.1">
    <property type="nucleotide sequence ID" value="NZ_JBHUDZ010000009.1"/>
</dbReference>
<sequence length="363" mass="41619">MKIVSFFAGAGGLDLGFQKAGFDVVWANEYDKDIWETYEKNHTHTKLDRRSIVDIPSNEVPDCDGIIGGPPCQSWSEAGSKRGITDKRGQLFYEFMRIIADKKPKFFLAENVSGMLISTHKEALSNIKQMFEDIGYDLSFQMLNVADFGVPQDRKRVFFIGYRKDLGLKFEFPKPTTPEKKITLDKVILDLKDNVLPAKEKNYTNGDDCKLKNHEYMIGGFSSMFMSRNRVRSWNEVSFTIQAGGRQAPIHPQAPKMNLIEQNVREFVKGKEHLYRRLSVRECARIQTFPDDFVFYYNKVDAGYKMIGNAVPVEMAKELGKKIFKDLDKKKNKTNKSFENIAKVNSGELVREKMNELINNLSA</sequence>
<evidence type="ECO:0000256" key="8">
    <source>
        <dbReference type="RuleBase" id="RU000417"/>
    </source>
</evidence>
<comment type="caution">
    <text evidence="9">The sequence shown here is derived from an EMBL/GenBank/DDBJ whole genome shotgun (WGS) entry which is preliminary data.</text>
</comment>
<dbReference type="InterPro" id="IPR018117">
    <property type="entry name" value="C5_DNA_meth_AS"/>
</dbReference>
<dbReference type="CDD" id="cd00315">
    <property type="entry name" value="Cyt_C5_DNA_methylase"/>
    <property type="match status" value="1"/>
</dbReference>